<dbReference type="AlphaFoldDB" id="A0A1I7WUB0"/>
<protein>
    <submittedName>
        <fullName evidence="4">TPT domain-containing protein</fullName>
    </submittedName>
</protein>
<reference evidence="4" key="1">
    <citation type="submission" date="2016-11" db="UniProtKB">
        <authorList>
            <consortium name="WormBaseParasite"/>
        </authorList>
    </citation>
    <scope>IDENTIFICATION</scope>
</reference>
<evidence type="ECO:0000256" key="2">
    <source>
        <dbReference type="SAM" id="Phobius"/>
    </source>
</evidence>
<proteinExistence type="predicted"/>
<keyword evidence="2" id="KW-0812">Transmembrane</keyword>
<evidence type="ECO:0000313" key="3">
    <source>
        <dbReference type="Proteomes" id="UP000095283"/>
    </source>
</evidence>
<dbReference type="Proteomes" id="UP000095283">
    <property type="component" value="Unplaced"/>
</dbReference>
<feature type="transmembrane region" description="Helical" evidence="2">
    <location>
        <begin position="71"/>
        <end position="89"/>
    </location>
</feature>
<organism evidence="3 4">
    <name type="scientific">Heterorhabditis bacteriophora</name>
    <name type="common">Entomopathogenic nematode worm</name>
    <dbReference type="NCBI Taxonomy" id="37862"/>
    <lineage>
        <taxon>Eukaryota</taxon>
        <taxon>Metazoa</taxon>
        <taxon>Ecdysozoa</taxon>
        <taxon>Nematoda</taxon>
        <taxon>Chromadorea</taxon>
        <taxon>Rhabditida</taxon>
        <taxon>Rhabditina</taxon>
        <taxon>Rhabditomorpha</taxon>
        <taxon>Strongyloidea</taxon>
        <taxon>Heterorhabditidae</taxon>
        <taxon>Heterorhabditis</taxon>
    </lineage>
</organism>
<sequence length="130" mass="14862">MQDASAPVSRKVSRTEDSRKTSFSTTDDHAAEQARKIKSLFFSIYLWYYCCTLVTVTQINSALRSSSGTPYIFNFKLTYYAFFCIYCYICNFKALHKITPAMVLPAVVAIGVTMACATHPQDLWRFMIKH</sequence>
<dbReference type="WBParaSite" id="Hba_08776">
    <property type="protein sequence ID" value="Hba_08776"/>
    <property type="gene ID" value="Hba_08776"/>
</dbReference>
<feature type="region of interest" description="Disordered" evidence="1">
    <location>
        <begin position="1"/>
        <end position="29"/>
    </location>
</feature>
<feature type="transmembrane region" description="Helical" evidence="2">
    <location>
        <begin position="101"/>
        <end position="120"/>
    </location>
</feature>
<keyword evidence="2" id="KW-0472">Membrane</keyword>
<keyword evidence="3" id="KW-1185">Reference proteome</keyword>
<keyword evidence="2" id="KW-1133">Transmembrane helix</keyword>
<accession>A0A1I7WUB0</accession>
<feature type="transmembrane region" description="Helical" evidence="2">
    <location>
        <begin position="40"/>
        <end position="59"/>
    </location>
</feature>
<evidence type="ECO:0000313" key="4">
    <source>
        <dbReference type="WBParaSite" id="Hba_08776"/>
    </source>
</evidence>
<name>A0A1I7WUB0_HETBA</name>
<feature type="compositionally biased region" description="Basic and acidic residues" evidence="1">
    <location>
        <begin position="13"/>
        <end position="29"/>
    </location>
</feature>
<evidence type="ECO:0000256" key="1">
    <source>
        <dbReference type="SAM" id="MobiDB-lite"/>
    </source>
</evidence>